<keyword evidence="2" id="KW-0732">Signal</keyword>
<organism evidence="3 4">
    <name type="scientific">Dyadobacter luteus</name>
    <dbReference type="NCBI Taxonomy" id="2259619"/>
    <lineage>
        <taxon>Bacteria</taxon>
        <taxon>Pseudomonadati</taxon>
        <taxon>Bacteroidota</taxon>
        <taxon>Cytophagia</taxon>
        <taxon>Cytophagales</taxon>
        <taxon>Spirosomataceae</taxon>
        <taxon>Dyadobacter</taxon>
    </lineage>
</organism>
<protein>
    <submittedName>
        <fullName evidence="3">Uncharacterized protein</fullName>
    </submittedName>
</protein>
<accession>A0A3D8Y381</accession>
<reference evidence="3 4" key="1">
    <citation type="submission" date="2018-07" db="EMBL/GenBank/DDBJ databases">
        <title>Dyadobacter roseus sp. nov., isolated from rose rhizosphere soil.</title>
        <authorList>
            <person name="Chen L."/>
        </authorList>
    </citation>
    <scope>NUCLEOTIDE SEQUENCE [LARGE SCALE GENOMIC DNA]</scope>
    <source>
        <strain evidence="3 4">RS19</strain>
    </source>
</reference>
<dbReference type="AlphaFoldDB" id="A0A3D8Y381"/>
<comment type="caution">
    <text evidence="3">The sequence shown here is derived from an EMBL/GenBank/DDBJ whole genome shotgun (WGS) entry which is preliminary data.</text>
</comment>
<dbReference type="EMBL" id="QNUL01000039">
    <property type="protein sequence ID" value="REA56431.1"/>
    <property type="molecule type" value="Genomic_DNA"/>
</dbReference>
<evidence type="ECO:0000313" key="4">
    <source>
        <dbReference type="Proteomes" id="UP000256373"/>
    </source>
</evidence>
<evidence type="ECO:0000256" key="1">
    <source>
        <dbReference type="SAM" id="MobiDB-lite"/>
    </source>
</evidence>
<dbReference type="RefSeq" id="WP_115834066.1">
    <property type="nucleotide sequence ID" value="NZ_QNUL01000039.1"/>
</dbReference>
<gene>
    <name evidence="3" type="ORF">DSL64_26925</name>
</gene>
<keyword evidence="4" id="KW-1185">Reference proteome</keyword>
<sequence length="86" mass="8989">MKTLKVNYLFLAALMLGGGLAVANNSSSAVNTVFYNAAAEGQPENWQPVPSGQTLRCDANPDNECSQTRDENGAVIASQSGDATLI</sequence>
<dbReference type="Proteomes" id="UP000256373">
    <property type="component" value="Unassembled WGS sequence"/>
</dbReference>
<feature type="chain" id="PRO_5017542472" evidence="2">
    <location>
        <begin position="24"/>
        <end position="86"/>
    </location>
</feature>
<evidence type="ECO:0000313" key="3">
    <source>
        <dbReference type="EMBL" id="REA56431.1"/>
    </source>
</evidence>
<feature type="region of interest" description="Disordered" evidence="1">
    <location>
        <begin position="62"/>
        <end position="86"/>
    </location>
</feature>
<name>A0A3D8Y381_9BACT</name>
<feature type="compositionally biased region" description="Polar residues" evidence="1">
    <location>
        <begin position="77"/>
        <end position="86"/>
    </location>
</feature>
<proteinExistence type="predicted"/>
<evidence type="ECO:0000256" key="2">
    <source>
        <dbReference type="SAM" id="SignalP"/>
    </source>
</evidence>
<feature type="signal peptide" evidence="2">
    <location>
        <begin position="1"/>
        <end position="23"/>
    </location>
</feature>